<dbReference type="Proteomes" id="UP000019364">
    <property type="component" value="Unassembled WGS sequence"/>
</dbReference>
<protein>
    <recommendedName>
        <fullName evidence="3">RNA polymerase sigma factor 70 region 4 type 2 domain-containing protein</fullName>
    </recommendedName>
</protein>
<evidence type="ECO:0000313" key="1">
    <source>
        <dbReference type="EMBL" id="GAF09434.1"/>
    </source>
</evidence>
<dbReference type="OrthoDB" id="2471618at2"/>
<dbReference type="InterPro" id="IPR013324">
    <property type="entry name" value="RNA_pol_sigma_r3/r4-like"/>
</dbReference>
<reference evidence="1 2" key="1">
    <citation type="journal article" date="2014" name="Genome Announc.">
        <title>Draft Genome Sequence of Paenibacillus pini JCM 16418T, Isolated from the Rhizosphere of Pine Tree.</title>
        <authorList>
            <person name="Yuki M."/>
            <person name="Oshima K."/>
            <person name="Suda W."/>
            <person name="Oshida Y."/>
            <person name="Kitamura K."/>
            <person name="Iida Y."/>
            <person name="Hattori M."/>
            <person name="Ohkuma M."/>
        </authorList>
    </citation>
    <scope>NUCLEOTIDE SEQUENCE [LARGE SCALE GENOMIC DNA]</scope>
    <source>
        <strain evidence="1 2">JCM 16418</strain>
    </source>
</reference>
<organism evidence="1 2">
    <name type="scientific">Paenibacillus pini JCM 16418</name>
    <dbReference type="NCBI Taxonomy" id="1236976"/>
    <lineage>
        <taxon>Bacteria</taxon>
        <taxon>Bacillati</taxon>
        <taxon>Bacillota</taxon>
        <taxon>Bacilli</taxon>
        <taxon>Bacillales</taxon>
        <taxon>Paenibacillaceae</taxon>
        <taxon>Paenibacillus</taxon>
    </lineage>
</organism>
<accession>W7Z528</accession>
<evidence type="ECO:0000313" key="2">
    <source>
        <dbReference type="Proteomes" id="UP000019364"/>
    </source>
</evidence>
<dbReference type="RefSeq" id="WP_036650952.1">
    <property type="nucleotide sequence ID" value="NZ_BAVZ01000012.1"/>
</dbReference>
<dbReference type="eggNOG" id="ENOG5032EB7">
    <property type="taxonomic scope" value="Bacteria"/>
</dbReference>
<dbReference type="InterPro" id="IPR036388">
    <property type="entry name" value="WH-like_DNA-bd_sf"/>
</dbReference>
<dbReference type="AlphaFoldDB" id="W7Z528"/>
<dbReference type="Gene3D" id="1.10.10.10">
    <property type="entry name" value="Winged helix-like DNA-binding domain superfamily/Winged helix DNA-binding domain"/>
    <property type="match status" value="1"/>
</dbReference>
<gene>
    <name evidence="1" type="ORF">JCM16418_3575</name>
</gene>
<sequence length="110" mass="13222">MGAIDYYKRELNRIAWRIQDRVKRQHRREITLPIEIKAAVPSFAETSDNRMLVQHLFEKLPDHLGKKIIYDIYIHGKKEIEIACELQISQQAVNRWKRKTILQLRQMLLL</sequence>
<comment type="caution">
    <text evidence="1">The sequence shown here is derived from an EMBL/GenBank/DDBJ whole genome shotgun (WGS) entry which is preliminary data.</text>
</comment>
<dbReference type="SUPFAM" id="SSF88659">
    <property type="entry name" value="Sigma3 and sigma4 domains of RNA polymerase sigma factors"/>
    <property type="match status" value="1"/>
</dbReference>
<keyword evidence="2" id="KW-1185">Reference proteome</keyword>
<evidence type="ECO:0008006" key="3">
    <source>
        <dbReference type="Google" id="ProtNLM"/>
    </source>
</evidence>
<proteinExistence type="predicted"/>
<name>W7Z528_9BACL</name>
<dbReference type="EMBL" id="BAVZ01000012">
    <property type="protein sequence ID" value="GAF09434.1"/>
    <property type="molecule type" value="Genomic_DNA"/>
</dbReference>